<dbReference type="AlphaFoldDB" id="A0A1K1R0Y8"/>
<name>A0A1K1R0Y8_9FLAO</name>
<dbReference type="OrthoDB" id="1453538at2"/>
<gene>
    <name evidence="1" type="ORF">SAMN05660313_03187</name>
</gene>
<sequence length="64" mass="7414">MKNQYCKVGTTTPLTNEENMISLLERRYNSFIEMAAQIGNSNTKLAEFLQFKAVKTRRTLEKLV</sequence>
<dbReference type="RefSeq" id="WP_072304804.1">
    <property type="nucleotide sequence ID" value="NZ_CBDUMO010000049.1"/>
</dbReference>
<dbReference type="Proteomes" id="UP000183257">
    <property type="component" value="Unassembled WGS sequence"/>
</dbReference>
<accession>A0A1K1R0Y8</accession>
<evidence type="ECO:0000313" key="1">
    <source>
        <dbReference type="EMBL" id="SFW65858.1"/>
    </source>
</evidence>
<evidence type="ECO:0000313" key="2">
    <source>
        <dbReference type="Proteomes" id="UP000183257"/>
    </source>
</evidence>
<organism evidence="1 2">
    <name type="scientific">Cellulophaga fucicola</name>
    <dbReference type="NCBI Taxonomy" id="76595"/>
    <lineage>
        <taxon>Bacteria</taxon>
        <taxon>Pseudomonadati</taxon>
        <taxon>Bacteroidota</taxon>
        <taxon>Flavobacteriia</taxon>
        <taxon>Flavobacteriales</taxon>
        <taxon>Flavobacteriaceae</taxon>
        <taxon>Cellulophaga</taxon>
    </lineage>
</organism>
<dbReference type="EMBL" id="FPIY01000006">
    <property type="protein sequence ID" value="SFW65858.1"/>
    <property type="molecule type" value="Genomic_DNA"/>
</dbReference>
<reference evidence="2" key="1">
    <citation type="submission" date="2016-11" db="EMBL/GenBank/DDBJ databases">
        <authorList>
            <person name="Varghese N."/>
            <person name="Submissions S."/>
        </authorList>
    </citation>
    <scope>NUCLEOTIDE SEQUENCE [LARGE SCALE GENOMIC DNA]</scope>
    <source>
        <strain evidence="2">DSM 24786</strain>
    </source>
</reference>
<keyword evidence="2" id="KW-1185">Reference proteome</keyword>
<proteinExistence type="predicted"/>
<protein>
    <submittedName>
        <fullName evidence="1">Uncharacterized protein</fullName>
    </submittedName>
</protein>